<keyword evidence="2" id="KW-0732">Signal</keyword>
<reference evidence="3" key="1">
    <citation type="submission" date="2021-01" db="EMBL/GenBank/DDBJ databases">
        <authorList>
            <person name="Corre E."/>
            <person name="Pelletier E."/>
            <person name="Niang G."/>
            <person name="Scheremetjew M."/>
            <person name="Finn R."/>
            <person name="Kale V."/>
            <person name="Holt S."/>
            <person name="Cochrane G."/>
            <person name="Meng A."/>
            <person name="Brown T."/>
            <person name="Cohen L."/>
        </authorList>
    </citation>
    <scope>NUCLEOTIDE SEQUENCE</scope>
    <source>
        <strain evidence="3">RCC3387</strain>
    </source>
</reference>
<feature type="signal peptide" evidence="2">
    <location>
        <begin position="1"/>
        <end position="24"/>
    </location>
</feature>
<evidence type="ECO:0000313" key="3">
    <source>
        <dbReference type="EMBL" id="CAD9571847.1"/>
    </source>
</evidence>
<dbReference type="AlphaFoldDB" id="A0A7S2KD11"/>
<protein>
    <submittedName>
        <fullName evidence="3">Uncharacterized protein</fullName>
    </submittedName>
</protein>
<dbReference type="EMBL" id="HBGW01045107">
    <property type="protein sequence ID" value="CAD9571847.1"/>
    <property type="molecule type" value="Transcribed_RNA"/>
</dbReference>
<gene>
    <name evidence="3" type="ORF">BRAN1462_LOCUS28630</name>
</gene>
<evidence type="ECO:0000256" key="1">
    <source>
        <dbReference type="SAM" id="MobiDB-lite"/>
    </source>
</evidence>
<proteinExistence type="predicted"/>
<sequence>MASICARVAVFAVLFASEGHVVVSEGVVFEAAAPTQSSLSRRAIGESVLAPPAALTQTLQSKSADVDHPAFFHWRGRMACVVNASSSNGRSNMLHLECVEGEGGLVELVGKENGRVSRWVQEAKSVLDEDDESLSGTHELLRGNVAWVRSKHFPALFLWTDWQDCEIDDAGSNHNIRKPLHLKCVEGGGGLVELHEKEPENGRVSRWVQVPRAHLQKGQDYLFGSHELIRGNLDVVWVGQPVGPLERGIAPKRTSRGRLVTASSRHGRQRKV</sequence>
<evidence type="ECO:0000256" key="2">
    <source>
        <dbReference type="SAM" id="SignalP"/>
    </source>
</evidence>
<name>A0A7S2KD11_9DINO</name>
<accession>A0A7S2KD11</accession>
<feature type="region of interest" description="Disordered" evidence="1">
    <location>
        <begin position="253"/>
        <end position="272"/>
    </location>
</feature>
<feature type="chain" id="PRO_5030604761" evidence="2">
    <location>
        <begin position="25"/>
        <end position="272"/>
    </location>
</feature>
<organism evidence="3">
    <name type="scientific">Zooxanthella nutricula</name>
    <dbReference type="NCBI Taxonomy" id="1333877"/>
    <lineage>
        <taxon>Eukaryota</taxon>
        <taxon>Sar</taxon>
        <taxon>Alveolata</taxon>
        <taxon>Dinophyceae</taxon>
        <taxon>Peridiniales</taxon>
        <taxon>Peridiniales incertae sedis</taxon>
        <taxon>Zooxanthella</taxon>
    </lineage>
</organism>